<dbReference type="Proteomes" id="UP000325161">
    <property type="component" value="Chromosome"/>
</dbReference>
<evidence type="ECO:0000256" key="2">
    <source>
        <dbReference type="ARBA" id="ARBA00022448"/>
    </source>
</evidence>
<evidence type="ECO:0000256" key="6">
    <source>
        <dbReference type="ARBA" id="ARBA00023136"/>
    </source>
</evidence>
<feature type="domain" description="ABC transmembrane type-1" evidence="8">
    <location>
        <begin position="82"/>
        <end position="271"/>
    </location>
</feature>
<comment type="subcellular location">
    <subcellularLocation>
        <location evidence="1 7">Cell membrane</location>
        <topology evidence="1 7">Multi-pass membrane protein</topology>
    </subcellularLocation>
</comment>
<feature type="transmembrane region" description="Helical" evidence="7">
    <location>
        <begin position="211"/>
        <end position="229"/>
    </location>
</feature>
<dbReference type="Pfam" id="PF00528">
    <property type="entry name" value="BPD_transp_1"/>
    <property type="match status" value="1"/>
</dbReference>
<feature type="transmembrane region" description="Helical" evidence="7">
    <location>
        <begin position="134"/>
        <end position="157"/>
    </location>
</feature>
<evidence type="ECO:0000256" key="1">
    <source>
        <dbReference type="ARBA" id="ARBA00004651"/>
    </source>
</evidence>
<dbReference type="KEGG" id="pacr:FXN63_22010"/>
<feature type="transmembrane region" description="Helical" evidence="7">
    <location>
        <begin position="249"/>
        <end position="271"/>
    </location>
</feature>
<evidence type="ECO:0000256" key="5">
    <source>
        <dbReference type="ARBA" id="ARBA00022989"/>
    </source>
</evidence>
<evidence type="ECO:0000256" key="3">
    <source>
        <dbReference type="ARBA" id="ARBA00022475"/>
    </source>
</evidence>
<keyword evidence="4 7" id="KW-0812">Transmembrane</keyword>
<dbReference type="SUPFAM" id="SSF161098">
    <property type="entry name" value="MetI-like"/>
    <property type="match status" value="1"/>
</dbReference>
<keyword evidence="6 7" id="KW-0472">Membrane</keyword>
<comment type="similarity">
    <text evidence="7">Belongs to the binding-protein-dependent transport system permease family.</text>
</comment>
<dbReference type="PANTHER" id="PTHR43386:SF25">
    <property type="entry name" value="PEPTIDE ABC TRANSPORTER PERMEASE PROTEIN"/>
    <property type="match status" value="1"/>
</dbReference>
<sequence>MTNILRIPSLGGRFFLSLSISGRVGLCISIFWILIAIFGPWIAPYGATDFTDGPIFGPLTLAYPMGTDYLGRDLLSRVLLGARFSIGLALVATLLASTCGTLLALISTVIGGWFDEALSRLMDSLLILPSKILALLMVAIYGSSLPVLVLTAAVTYMPGAYRIARSQALGLNAMEYVMVSRLNSESRLYIACKDILPNMIHPMMADFGLRFVYNVLMLSSLSFLGLGVQPPDADWGSLVRENLSGLSTGAPAVLMPAIAIATLTIGANLFIDSLQARKRLGAGS</sequence>
<dbReference type="InterPro" id="IPR035906">
    <property type="entry name" value="MetI-like_sf"/>
</dbReference>
<dbReference type="PROSITE" id="PS50928">
    <property type="entry name" value="ABC_TM1"/>
    <property type="match status" value="1"/>
</dbReference>
<dbReference type="GO" id="GO:0055085">
    <property type="term" value="P:transmembrane transport"/>
    <property type="evidence" value="ECO:0007669"/>
    <property type="project" value="InterPro"/>
</dbReference>
<organism evidence="9 10">
    <name type="scientific">Pigmentiphaga aceris</name>
    <dbReference type="NCBI Taxonomy" id="1940612"/>
    <lineage>
        <taxon>Bacteria</taxon>
        <taxon>Pseudomonadati</taxon>
        <taxon>Pseudomonadota</taxon>
        <taxon>Betaproteobacteria</taxon>
        <taxon>Burkholderiales</taxon>
        <taxon>Alcaligenaceae</taxon>
        <taxon>Pigmentiphaga</taxon>
    </lineage>
</organism>
<keyword evidence="5 7" id="KW-1133">Transmembrane helix</keyword>
<evidence type="ECO:0000259" key="8">
    <source>
        <dbReference type="PROSITE" id="PS50928"/>
    </source>
</evidence>
<proteinExistence type="inferred from homology"/>
<dbReference type="Pfam" id="PF12911">
    <property type="entry name" value="OppC_N"/>
    <property type="match status" value="1"/>
</dbReference>
<keyword evidence="2 7" id="KW-0813">Transport</keyword>
<dbReference type="InterPro" id="IPR000515">
    <property type="entry name" value="MetI-like"/>
</dbReference>
<accession>A0A5C0B2W5</accession>
<dbReference type="InterPro" id="IPR050366">
    <property type="entry name" value="BP-dependent_transpt_permease"/>
</dbReference>
<feature type="transmembrane region" description="Helical" evidence="7">
    <location>
        <begin position="20"/>
        <end position="43"/>
    </location>
</feature>
<keyword evidence="3" id="KW-1003">Cell membrane</keyword>
<dbReference type="RefSeq" id="WP_148817573.1">
    <property type="nucleotide sequence ID" value="NZ_CP043046.1"/>
</dbReference>
<dbReference type="CDD" id="cd06261">
    <property type="entry name" value="TM_PBP2"/>
    <property type="match status" value="1"/>
</dbReference>
<keyword evidence="10" id="KW-1185">Reference proteome</keyword>
<dbReference type="GO" id="GO:0005886">
    <property type="term" value="C:plasma membrane"/>
    <property type="evidence" value="ECO:0007669"/>
    <property type="project" value="UniProtKB-SubCell"/>
</dbReference>
<evidence type="ECO:0000313" key="9">
    <source>
        <dbReference type="EMBL" id="QEI08216.1"/>
    </source>
</evidence>
<name>A0A5C0B2W5_9BURK</name>
<evidence type="ECO:0000256" key="4">
    <source>
        <dbReference type="ARBA" id="ARBA00022692"/>
    </source>
</evidence>
<dbReference type="EMBL" id="CP043046">
    <property type="protein sequence ID" value="QEI08216.1"/>
    <property type="molecule type" value="Genomic_DNA"/>
</dbReference>
<dbReference type="InterPro" id="IPR025966">
    <property type="entry name" value="OppC_N"/>
</dbReference>
<evidence type="ECO:0000313" key="10">
    <source>
        <dbReference type="Proteomes" id="UP000325161"/>
    </source>
</evidence>
<reference evidence="9 10" key="1">
    <citation type="submission" date="2019-08" db="EMBL/GenBank/DDBJ databases">
        <title>Amphibian skin-associated Pigmentiphaga: genome sequence and occurrence across geography and hosts.</title>
        <authorList>
            <person name="Bletz M.C."/>
            <person name="Bunk B."/>
            <person name="Sproeer C."/>
            <person name="Biwer P."/>
            <person name="Reiter S."/>
            <person name="Rabemananjara F.C.E."/>
            <person name="Schulz S."/>
            <person name="Overmann J."/>
            <person name="Vences M."/>
        </authorList>
    </citation>
    <scope>NUCLEOTIDE SEQUENCE [LARGE SCALE GENOMIC DNA]</scope>
    <source>
        <strain evidence="9 10">Mada1488</strain>
    </source>
</reference>
<dbReference type="AlphaFoldDB" id="A0A5C0B2W5"/>
<dbReference type="PANTHER" id="PTHR43386">
    <property type="entry name" value="OLIGOPEPTIDE TRANSPORT SYSTEM PERMEASE PROTEIN APPC"/>
    <property type="match status" value="1"/>
</dbReference>
<feature type="transmembrane region" description="Helical" evidence="7">
    <location>
        <begin position="87"/>
        <end position="114"/>
    </location>
</feature>
<evidence type="ECO:0000256" key="7">
    <source>
        <dbReference type="RuleBase" id="RU363032"/>
    </source>
</evidence>
<gene>
    <name evidence="9" type="ORF">FXN63_22010</name>
</gene>
<dbReference type="Gene3D" id="1.10.3720.10">
    <property type="entry name" value="MetI-like"/>
    <property type="match status" value="1"/>
</dbReference>
<dbReference type="OrthoDB" id="9783218at2"/>
<protein>
    <submittedName>
        <fullName evidence="9">ABC transporter permease</fullName>
    </submittedName>
</protein>